<evidence type="ECO:0000256" key="1">
    <source>
        <dbReference type="SAM" id="MobiDB-lite"/>
    </source>
</evidence>
<reference evidence="2" key="2">
    <citation type="submission" date="2025-05" db="UniProtKB">
        <authorList>
            <consortium name="EnsemblMetazoa"/>
        </authorList>
    </citation>
    <scope>IDENTIFICATION</scope>
    <source>
        <strain evidence="2">Foshan</strain>
    </source>
</reference>
<keyword evidence="3" id="KW-1185">Reference proteome</keyword>
<sequence length="107" mass="12495">MTQVEIGSVRTTAHRTQIRLVNNLDSPRPNITLPTPRPTSRTHDMARANASPDNVGMEQPQDSEEEHPNRRAKRRREDQLQPSPALRRSKRIRHTKLDSNFVYYDRQ</sequence>
<evidence type="ECO:0000313" key="3">
    <source>
        <dbReference type="Proteomes" id="UP000069940"/>
    </source>
</evidence>
<accession>A0ABM1Y0Z1</accession>
<evidence type="ECO:0000313" key="2">
    <source>
        <dbReference type="EnsemblMetazoa" id="AALFPA23_004686.P5778"/>
    </source>
</evidence>
<evidence type="ECO:0008006" key="4">
    <source>
        <dbReference type="Google" id="ProtNLM"/>
    </source>
</evidence>
<dbReference type="EnsemblMetazoa" id="AALFPA23_004686.R5778">
    <property type="protein sequence ID" value="AALFPA23_004686.P5778"/>
    <property type="gene ID" value="AALFPA23_004686"/>
</dbReference>
<reference evidence="3" key="1">
    <citation type="journal article" date="2015" name="Proc. Natl. Acad. Sci. U.S.A.">
        <title>Genome sequence of the Asian Tiger mosquito, Aedes albopictus, reveals insights into its biology, genetics, and evolution.</title>
        <authorList>
            <person name="Chen X.G."/>
            <person name="Jiang X."/>
            <person name="Gu J."/>
            <person name="Xu M."/>
            <person name="Wu Y."/>
            <person name="Deng Y."/>
            <person name="Zhang C."/>
            <person name="Bonizzoni M."/>
            <person name="Dermauw W."/>
            <person name="Vontas J."/>
            <person name="Armbruster P."/>
            <person name="Huang X."/>
            <person name="Yang Y."/>
            <person name="Zhang H."/>
            <person name="He W."/>
            <person name="Peng H."/>
            <person name="Liu Y."/>
            <person name="Wu K."/>
            <person name="Chen J."/>
            <person name="Lirakis M."/>
            <person name="Topalis P."/>
            <person name="Van Leeuwen T."/>
            <person name="Hall A.B."/>
            <person name="Jiang X."/>
            <person name="Thorpe C."/>
            <person name="Mueller R.L."/>
            <person name="Sun C."/>
            <person name="Waterhouse R.M."/>
            <person name="Yan G."/>
            <person name="Tu Z.J."/>
            <person name="Fang X."/>
            <person name="James A.A."/>
        </authorList>
    </citation>
    <scope>NUCLEOTIDE SEQUENCE [LARGE SCALE GENOMIC DNA]</scope>
    <source>
        <strain evidence="3">Foshan</strain>
    </source>
</reference>
<protein>
    <recommendedName>
        <fullName evidence="4">Secreted protein</fullName>
    </recommendedName>
</protein>
<organism evidence="2 3">
    <name type="scientific">Aedes albopictus</name>
    <name type="common">Asian tiger mosquito</name>
    <name type="synonym">Stegomyia albopicta</name>
    <dbReference type="NCBI Taxonomy" id="7160"/>
    <lineage>
        <taxon>Eukaryota</taxon>
        <taxon>Metazoa</taxon>
        <taxon>Ecdysozoa</taxon>
        <taxon>Arthropoda</taxon>
        <taxon>Hexapoda</taxon>
        <taxon>Insecta</taxon>
        <taxon>Pterygota</taxon>
        <taxon>Neoptera</taxon>
        <taxon>Endopterygota</taxon>
        <taxon>Diptera</taxon>
        <taxon>Nematocera</taxon>
        <taxon>Culicoidea</taxon>
        <taxon>Culicidae</taxon>
        <taxon>Culicinae</taxon>
        <taxon>Aedini</taxon>
        <taxon>Aedes</taxon>
        <taxon>Stegomyia</taxon>
    </lineage>
</organism>
<feature type="region of interest" description="Disordered" evidence="1">
    <location>
        <begin position="17"/>
        <end position="107"/>
    </location>
</feature>
<dbReference type="GeneID" id="109404232"/>
<dbReference type="RefSeq" id="XP_062715574.1">
    <property type="nucleotide sequence ID" value="XM_062859590.1"/>
</dbReference>
<dbReference type="Proteomes" id="UP000069940">
    <property type="component" value="Unassembled WGS sequence"/>
</dbReference>
<name>A0ABM1Y0Z1_AEDAL</name>
<proteinExistence type="predicted"/>